<sequence>MDCVLIGVVMGVMLLGLRWFVYLQGPGKRLPPGPRPLPIIGNIHQLGKNQTETLRQLAKTYGPLMSIRIGSVYTVVASTPEMAMELLQRHGQVFSGRTVPHAMDVGGFSKFSIFFGSAGKEWRDKRKVCKEILFSERCLEESEGLRQEMLQKLVDHVGDHCDRRDVVNIHDVVFMANLNLLLTTIFSITSPDTAMELMKIMKDFFSLFAPNITDYFPILKVLDPQGMKRKAELSLGKLLAKFRDFLNYRLDHRRNNPNNKKQDLLEAIIDITQANDYNITTQDIPYLLLELIVGGIDSNSNMVEWIMTELLFNPDKLERLKREIKSAVGENGKIQEADIASLPYLQAVIKETFRYHPPGPLAVTRMSEADQEVNGYMIPKGPQIVVNTWSMAKDPSIWTDPESFEPERFLDNKLDFKGQHFQLIPFGAGRRICPGMTTAVLVHNFDWKLEKDKDHPDHKEAILTKFRCGQSSSANSAPFLDTLLSDYVVLICKFRDVHVSTDRASIGLIVDGVRVAHPDLLVGSRMAVHEIDGIHITRV</sequence>
<dbReference type="PROSITE" id="PS00086">
    <property type="entry name" value="CYTOCHROME_P450"/>
    <property type="match status" value="1"/>
</dbReference>
<evidence type="ECO:0000256" key="9">
    <source>
        <dbReference type="ARBA" id="ARBA00023004"/>
    </source>
</evidence>
<keyword evidence="5" id="KW-0812">Transmembrane</keyword>
<comment type="caution">
    <text evidence="14">The sequence shown here is derived from an EMBL/GenBank/DDBJ whole genome shotgun (WGS) entry which is preliminary data.</text>
</comment>
<dbReference type="InterPro" id="IPR036396">
    <property type="entry name" value="Cyt_P450_sf"/>
</dbReference>
<dbReference type="InterPro" id="IPR002401">
    <property type="entry name" value="Cyt_P450_E_grp-I"/>
</dbReference>
<dbReference type="PANTHER" id="PTHR47950:SF4">
    <property type="entry name" value="GERANIOL 8-HYDROXYLASE-LIKE"/>
    <property type="match status" value="1"/>
</dbReference>
<keyword evidence="4 12" id="KW-0349">Heme</keyword>
<dbReference type="GO" id="GO:0005506">
    <property type="term" value="F:iron ion binding"/>
    <property type="evidence" value="ECO:0007669"/>
    <property type="project" value="InterPro"/>
</dbReference>
<reference evidence="14" key="1">
    <citation type="submission" date="2018-01" db="EMBL/GenBank/DDBJ databases">
        <authorList>
            <person name="Mao J.F."/>
        </authorList>
    </citation>
    <scope>NUCLEOTIDE SEQUENCE</scope>
    <source>
        <strain evidence="14">Huo1</strain>
        <tissue evidence="14">Leaf</tissue>
    </source>
</reference>
<gene>
    <name evidence="14" type="ORF">SASPL_141610</name>
</gene>
<dbReference type="GO" id="GO:0016114">
    <property type="term" value="P:terpenoid biosynthetic process"/>
    <property type="evidence" value="ECO:0007669"/>
    <property type="project" value="UniProtKB-ARBA"/>
</dbReference>
<dbReference type="AlphaFoldDB" id="A0A8X8ZCH6"/>
<dbReference type="GO" id="GO:0016020">
    <property type="term" value="C:membrane"/>
    <property type="evidence" value="ECO:0007669"/>
    <property type="project" value="UniProtKB-SubCell"/>
</dbReference>
<dbReference type="PRINTS" id="PR00463">
    <property type="entry name" value="EP450I"/>
</dbReference>
<feature type="binding site" description="axial binding residue" evidence="12">
    <location>
        <position position="433"/>
    </location>
    <ligand>
        <name>heme</name>
        <dbReference type="ChEBI" id="CHEBI:30413"/>
    </ligand>
    <ligandPart>
        <name>Fe</name>
        <dbReference type="ChEBI" id="CHEBI:18248"/>
    </ligandPart>
</feature>
<evidence type="ECO:0000256" key="7">
    <source>
        <dbReference type="ARBA" id="ARBA00022989"/>
    </source>
</evidence>
<evidence type="ECO:0000256" key="5">
    <source>
        <dbReference type="ARBA" id="ARBA00022692"/>
    </source>
</evidence>
<dbReference type="EMBL" id="PNBA02000015">
    <property type="protein sequence ID" value="KAG6400122.1"/>
    <property type="molecule type" value="Genomic_DNA"/>
</dbReference>
<comment type="subcellular location">
    <subcellularLocation>
        <location evidence="2">Membrane</location>
        <topology evidence="2">Single-pass membrane protein</topology>
    </subcellularLocation>
</comment>
<keyword evidence="11" id="KW-0472">Membrane</keyword>
<evidence type="ECO:0000256" key="4">
    <source>
        <dbReference type="ARBA" id="ARBA00022617"/>
    </source>
</evidence>
<evidence type="ECO:0008006" key="16">
    <source>
        <dbReference type="Google" id="ProtNLM"/>
    </source>
</evidence>
<evidence type="ECO:0000256" key="3">
    <source>
        <dbReference type="ARBA" id="ARBA00010617"/>
    </source>
</evidence>
<evidence type="ECO:0000256" key="10">
    <source>
        <dbReference type="ARBA" id="ARBA00023033"/>
    </source>
</evidence>
<evidence type="ECO:0000256" key="8">
    <source>
        <dbReference type="ARBA" id="ARBA00023002"/>
    </source>
</evidence>
<comment type="cofactor">
    <cofactor evidence="1 12">
        <name>heme</name>
        <dbReference type="ChEBI" id="CHEBI:30413"/>
    </cofactor>
</comment>
<dbReference type="GO" id="GO:0016712">
    <property type="term" value="F:oxidoreductase activity, acting on paired donors, with incorporation or reduction of molecular oxygen, reduced flavin or flavoprotein as one donor, and incorporation of one atom of oxygen"/>
    <property type="evidence" value="ECO:0007669"/>
    <property type="project" value="UniProtKB-ARBA"/>
</dbReference>
<accession>A0A8X8ZCH6</accession>
<keyword evidence="6 12" id="KW-0479">Metal-binding</keyword>
<dbReference type="Pfam" id="PF00067">
    <property type="entry name" value="p450"/>
    <property type="match status" value="1"/>
</dbReference>
<proteinExistence type="inferred from homology"/>
<keyword evidence="8 13" id="KW-0560">Oxidoreductase</keyword>
<dbReference type="Proteomes" id="UP000298416">
    <property type="component" value="Unassembled WGS sequence"/>
</dbReference>
<evidence type="ECO:0000256" key="1">
    <source>
        <dbReference type="ARBA" id="ARBA00001971"/>
    </source>
</evidence>
<keyword evidence="15" id="KW-1185">Reference proteome</keyword>
<dbReference type="SUPFAM" id="SSF48264">
    <property type="entry name" value="Cytochrome P450"/>
    <property type="match status" value="1"/>
</dbReference>
<dbReference type="GO" id="GO:0020037">
    <property type="term" value="F:heme binding"/>
    <property type="evidence" value="ECO:0007669"/>
    <property type="project" value="InterPro"/>
</dbReference>
<dbReference type="PANTHER" id="PTHR47950">
    <property type="entry name" value="CYTOCHROME P450, FAMILY 76, SUBFAMILY C, POLYPEPTIDE 5-RELATED"/>
    <property type="match status" value="1"/>
</dbReference>
<reference evidence="14" key="2">
    <citation type="submission" date="2020-08" db="EMBL/GenBank/DDBJ databases">
        <title>Plant Genome Project.</title>
        <authorList>
            <person name="Zhang R.-G."/>
        </authorList>
    </citation>
    <scope>NUCLEOTIDE SEQUENCE</scope>
    <source>
        <strain evidence="14">Huo1</strain>
        <tissue evidence="14">Leaf</tissue>
    </source>
</reference>
<evidence type="ECO:0000256" key="13">
    <source>
        <dbReference type="RuleBase" id="RU000461"/>
    </source>
</evidence>
<evidence type="ECO:0000256" key="12">
    <source>
        <dbReference type="PIRSR" id="PIRSR602401-1"/>
    </source>
</evidence>
<protein>
    <recommendedName>
        <fullName evidence="16">Cytochrome P450</fullName>
    </recommendedName>
</protein>
<evidence type="ECO:0000313" key="14">
    <source>
        <dbReference type="EMBL" id="KAG6400122.1"/>
    </source>
</evidence>
<keyword evidence="10 13" id="KW-0503">Monooxygenase</keyword>
<comment type="similarity">
    <text evidence="3 13">Belongs to the cytochrome P450 family.</text>
</comment>
<keyword evidence="7" id="KW-1133">Transmembrane helix</keyword>
<dbReference type="Gene3D" id="1.10.630.10">
    <property type="entry name" value="Cytochrome P450"/>
    <property type="match status" value="1"/>
</dbReference>
<keyword evidence="9 12" id="KW-0408">Iron</keyword>
<evidence type="ECO:0000256" key="6">
    <source>
        <dbReference type="ARBA" id="ARBA00022723"/>
    </source>
</evidence>
<dbReference type="InterPro" id="IPR001128">
    <property type="entry name" value="Cyt_P450"/>
</dbReference>
<dbReference type="PRINTS" id="PR00385">
    <property type="entry name" value="P450"/>
</dbReference>
<organism evidence="14">
    <name type="scientific">Salvia splendens</name>
    <name type="common">Scarlet sage</name>
    <dbReference type="NCBI Taxonomy" id="180675"/>
    <lineage>
        <taxon>Eukaryota</taxon>
        <taxon>Viridiplantae</taxon>
        <taxon>Streptophyta</taxon>
        <taxon>Embryophyta</taxon>
        <taxon>Tracheophyta</taxon>
        <taxon>Spermatophyta</taxon>
        <taxon>Magnoliopsida</taxon>
        <taxon>eudicotyledons</taxon>
        <taxon>Gunneridae</taxon>
        <taxon>Pentapetalae</taxon>
        <taxon>asterids</taxon>
        <taxon>lamiids</taxon>
        <taxon>Lamiales</taxon>
        <taxon>Lamiaceae</taxon>
        <taxon>Nepetoideae</taxon>
        <taxon>Mentheae</taxon>
        <taxon>Salviinae</taxon>
        <taxon>Salvia</taxon>
        <taxon>Salvia subgen. Calosphace</taxon>
        <taxon>core Calosphace</taxon>
    </lineage>
</organism>
<name>A0A8X8ZCH6_SALSN</name>
<evidence type="ECO:0000313" key="15">
    <source>
        <dbReference type="Proteomes" id="UP000298416"/>
    </source>
</evidence>
<dbReference type="InterPro" id="IPR017972">
    <property type="entry name" value="Cyt_P450_CS"/>
</dbReference>
<evidence type="ECO:0000256" key="2">
    <source>
        <dbReference type="ARBA" id="ARBA00004167"/>
    </source>
</evidence>
<evidence type="ECO:0000256" key="11">
    <source>
        <dbReference type="ARBA" id="ARBA00023136"/>
    </source>
</evidence>